<evidence type="ECO:0000256" key="2">
    <source>
        <dbReference type="ARBA" id="ARBA00022833"/>
    </source>
</evidence>
<dbReference type="Gene3D" id="2.60.120.10">
    <property type="entry name" value="Jelly Rolls"/>
    <property type="match status" value="2"/>
</dbReference>
<proteinExistence type="predicted"/>
<dbReference type="Proteomes" id="UP000639606">
    <property type="component" value="Unassembled WGS sequence"/>
</dbReference>
<reference evidence="3" key="2">
    <citation type="submission" date="2020-09" db="EMBL/GenBank/DDBJ databases">
        <authorList>
            <person name="Sun Q."/>
            <person name="Ohkuma M."/>
        </authorList>
    </citation>
    <scope>NUCLEOTIDE SEQUENCE</scope>
    <source>
        <strain evidence="3">JCM 3313</strain>
    </source>
</reference>
<protein>
    <submittedName>
        <fullName evidence="3">Mannose-6-phosphate isomerase</fullName>
    </submittedName>
</protein>
<dbReference type="AlphaFoldDB" id="A0A918ECV3"/>
<accession>A0A918ECV3</accession>
<evidence type="ECO:0000313" key="3">
    <source>
        <dbReference type="EMBL" id="GGP46530.1"/>
    </source>
</evidence>
<evidence type="ECO:0000313" key="4">
    <source>
        <dbReference type="Proteomes" id="UP000639606"/>
    </source>
</evidence>
<dbReference type="PANTHER" id="PTHR42742">
    <property type="entry name" value="TRANSCRIPTIONAL REPRESSOR MPRA"/>
    <property type="match status" value="1"/>
</dbReference>
<dbReference type="GO" id="GO:0016853">
    <property type="term" value="F:isomerase activity"/>
    <property type="evidence" value="ECO:0007669"/>
    <property type="project" value="UniProtKB-KW"/>
</dbReference>
<reference evidence="3" key="1">
    <citation type="journal article" date="2014" name="Int. J. Syst. Evol. Microbiol.">
        <title>Complete genome sequence of Corynebacterium casei LMG S-19264T (=DSM 44701T), isolated from a smear-ripened cheese.</title>
        <authorList>
            <consortium name="US DOE Joint Genome Institute (JGI-PGF)"/>
            <person name="Walter F."/>
            <person name="Albersmeier A."/>
            <person name="Kalinowski J."/>
            <person name="Ruckert C."/>
        </authorList>
    </citation>
    <scope>NUCLEOTIDE SEQUENCE</scope>
    <source>
        <strain evidence="3">JCM 3313</strain>
    </source>
</reference>
<evidence type="ECO:0000256" key="1">
    <source>
        <dbReference type="ARBA" id="ARBA00022723"/>
    </source>
</evidence>
<dbReference type="InterPro" id="IPR014710">
    <property type="entry name" value="RmlC-like_jellyroll"/>
</dbReference>
<dbReference type="InterPro" id="IPR011051">
    <property type="entry name" value="RmlC_Cupin_sf"/>
</dbReference>
<comment type="caution">
    <text evidence="3">The sequence shown here is derived from an EMBL/GenBank/DDBJ whole genome shotgun (WGS) entry which is preliminary data.</text>
</comment>
<gene>
    <name evidence="3" type="primary">manA</name>
    <name evidence="3" type="ORF">GCM10010185_17790</name>
</gene>
<dbReference type="GO" id="GO:0046872">
    <property type="term" value="F:metal ion binding"/>
    <property type="evidence" value="ECO:0007669"/>
    <property type="project" value="UniProtKB-KW"/>
</dbReference>
<keyword evidence="3" id="KW-0413">Isomerase</keyword>
<dbReference type="EMBL" id="BMRG01000003">
    <property type="protein sequence ID" value="GGP46530.1"/>
    <property type="molecule type" value="Genomic_DNA"/>
</dbReference>
<dbReference type="SUPFAM" id="SSF51182">
    <property type="entry name" value="RmlC-like cupins"/>
    <property type="match status" value="1"/>
</dbReference>
<sequence>MSSGDNRPVALPANQPKQFYRGGASIAALRGEPAAEYGPEDWVASTTTLFGRDEAGLSRLPDGRLLRDAVRADPVAWLGERHVAEFGADTALLVKLLDAGQRLPVHCHPSNEFAARHLGCRHGKTEAWIVVGTTGDDPTVYIGFREDVSPELVADWVSTQDSEAMLAALNPVRVSPGDAVFVPAGLPHAIGEGVFIVELQQPTDFSITLEWKGFLNDADAGHLGLGFDTALGCVDRHGRAGSLDELIRRTGDRADASVDLLGPQAAPFFRADRLHVAGRAELEPSFAVLVVLEGAGELGGLPLRRGSTVVVPHAAGEQVLTGDLVAVRCRPPLVEG</sequence>
<keyword evidence="1" id="KW-0479">Metal-binding</keyword>
<keyword evidence="4" id="KW-1185">Reference proteome</keyword>
<dbReference type="RefSeq" id="WP_189222716.1">
    <property type="nucleotide sequence ID" value="NZ_BMRG01000003.1"/>
</dbReference>
<dbReference type="CDD" id="cd07010">
    <property type="entry name" value="cupin_PMI_type_I_N_bac"/>
    <property type="match status" value="1"/>
</dbReference>
<dbReference type="InterPro" id="IPR051804">
    <property type="entry name" value="Carb_Metab_Reg_Kinase/Isom"/>
</dbReference>
<keyword evidence="2" id="KW-0862">Zinc</keyword>
<dbReference type="PANTHER" id="PTHR42742:SF3">
    <property type="entry name" value="FRUCTOKINASE"/>
    <property type="match status" value="1"/>
</dbReference>
<name>A0A918ECV3_9PSEU</name>
<organism evidence="3 4">
    <name type="scientific">Saccharothrix coeruleofusca</name>
    <dbReference type="NCBI Taxonomy" id="33919"/>
    <lineage>
        <taxon>Bacteria</taxon>
        <taxon>Bacillati</taxon>
        <taxon>Actinomycetota</taxon>
        <taxon>Actinomycetes</taxon>
        <taxon>Pseudonocardiales</taxon>
        <taxon>Pseudonocardiaceae</taxon>
        <taxon>Saccharothrix</taxon>
    </lineage>
</organism>